<proteinExistence type="predicted"/>
<evidence type="ECO:0000313" key="2">
    <source>
        <dbReference type="EMBL" id="KAK7278227.1"/>
    </source>
</evidence>
<dbReference type="Proteomes" id="UP001359559">
    <property type="component" value="Unassembled WGS sequence"/>
</dbReference>
<accession>A0AAN9IGD1</accession>
<comment type="caution">
    <text evidence="2">The sequence shown here is derived from an EMBL/GenBank/DDBJ whole genome shotgun (WGS) entry which is preliminary data.</text>
</comment>
<dbReference type="AlphaFoldDB" id="A0AAN9IGD1"/>
<keyword evidence="1" id="KW-0812">Transmembrane</keyword>
<dbReference type="EMBL" id="JAYKXN010000006">
    <property type="protein sequence ID" value="KAK7278227.1"/>
    <property type="molecule type" value="Genomic_DNA"/>
</dbReference>
<sequence>MEALLTLRNISSSLDSERKTDFPYDKHVLGFIGHPCLISFFFTLLLFNFQISSQNKNTSNATHTRYTNLSFSFIFLLLHTFFFFLPKTRVDLCTIFLSLIFLHFL</sequence>
<keyword evidence="3" id="KW-1185">Reference proteome</keyword>
<feature type="transmembrane region" description="Helical" evidence="1">
    <location>
        <begin position="69"/>
        <end position="85"/>
    </location>
</feature>
<reference evidence="2 3" key="1">
    <citation type="submission" date="2024-01" db="EMBL/GenBank/DDBJ databases">
        <title>The genomes of 5 underutilized Papilionoideae crops provide insights into root nodulation and disease resistance.</title>
        <authorList>
            <person name="Yuan L."/>
        </authorList>
    </citation>
    <scope>NUCLEOTIDE SEQUENCE [LARGE SCALE GENOMIC DNA]</scope>
    <source>
        <strain evidence="2">LY-2023</strain>
        <tissue evidence="2">Leaf</tissue>
    </source>
</reference>
<gene>
    <name evidence="2" type="ORF">RJT34_23253</name>
</gene>
<keyword evidence="1" id="KW-1133">Transmembrane helix</keyword>
<evidence type="ECO:0000256" key="1">
    <source>
        <dbReference type="SAM" id="Phobius"/>
    </source>
</evidence>
<name>A0AAN9IGD1_CLITE</name>
<organism evidence="2 3">
    <name type="scientific">Clitoria ternatea</name>
    <name type="common">Butterfly pea</name>
    <dbReference type="NCBI Taxonomy" id="43366"/>
    <lineage>
        <taxon>Eukaryota</taxon>
        <taxon>Viridiplantae</taxon>
        <taxon>Streptophyta</taxon>
        <taxon>Embryophyta</taxon>
        <taxon>Tracheophyta</taxon>
        <taxon>Spermatophyta</taxon>
        <taxon>Magnoliopsida</taxon>
        <taxon>eudicotyledons</taxon>
        <taxon>Gunneridae</taxon>
        <taxon>Pentapetalae</taxon>
        <taxon>rosids</taxon>
        <taxon>fabids</taxon>
        <taxon>Fabales</taxon>
        <taxon>Fabaceae</taxon>
        <taxon>Papilionoideae</taxon>
        <taxon>50 kb inversion clade</taxon>
        <taxon>NPAAA clade</taxon>
        <taxon>indigoferoid/millettioid clade</taxon>
        <taxon>Phaseoleae</taxon>
        <taxon>Clitoria</taxon>
    </lineage>
</organism>
<evidence type="ECO:0000313" key="3">
    <source>
        <dbReference type="Proteomes" id="UP001359559"/>
    </source>
</evidence>
<keyword evidence="1" id="KW-0472">Membrane</keyword>
<feature type="transmembrane region" description="Helical" evidence="1">
    <location>
        <begin position="28"/>
        <end position="49"/>
    </location>
</feature>
<protein>
    <submittedName>
        <fullName evidence="2">Uncharacterized protein</fullName>
    </submittedName>
</protein>